<name>A0A6F8PRY6_9GAMM</name>
<sequence>MRLINALFGLFGYEWVLDETPIPDDKHHFTGAEEYDHLNAHTPRYILRKQPKSDF</sequence>
<evidence type="ECO:0000313" key="1">
    <source>
        <dbReference type="EMBL" id="BBP44846.1"/>
    </source>
</evidence>
<dbReference type="Proteomes" id="UP000501726">
    <property type="component" value="Chromosome"/>
</dbReference>
<keyword evidence="2" id="KW-1185">Reference proteome</keyword>
<dbReference type="KEGG" id="tse:THMIRHAS_02190"/>
<dbReference type="EMBL" id="AP021889">
    <property type="protein sequence ID" value="BBP44846.1"/>
    <property type="molecule type" value="Genomic_DNA"/>
</dbReference>
<gene>
    <name evidence="1" type="ORF">THMIRHAS_02190</name>
</gene>
<dbReference type="AlphaFoldDB" id="A0A6F8PRY6"/>
<protein>
    <submittedName>
        <fullName evidence="1">Uncharacterized protein</fullName>
    </submittedName>
</protein>
<proteinExistence type="predicted"/>
<reference evidence="2" key="1">
    <citation type="submission" date="2019-11" db="EMBL/GenBank/DDBJ databases">
        <title>Isolation and characterization of two novel species in the genus Thiomicrorhabdus.</title>
        <authorList>
            <person name="Mochizuki J."/>
            <person name="Kojima H."/>
            <person name="Fukui M."/>
        </authorList>
    </citation>
    <scope>NUCLEOTIDE SEQUENCE [LARGE SCALE GENOMIC DNA]</scope>
    <source>
        <strain evidence="2">aks77</strain>
    </source>
</reference>
<accession>A0A6F8PRY6</accession>
<evidence type="ECO:0000313" key="2">
    <source>
        <dbReference type="Proteomes" id="UP000501726"/>
    </source>
</evidence>
<organism evidence="1 2">
    <name type="scientific">Thiosulfatimonas sediminis</name>
    <dbReference type="NCBI Taxonomy" id="2675054"/>
    <lineage>
        <taxon>Bacteria</taxon>
        <taxon>Pseudomonadati</taxon>
        <taxon>Pseudomonadota</taxon>
        <taxon>Gammaproteobacteria</taxon>
        <taxon>Thiotrichales</taxon>
        <taxon>Piscirickettsiaceae</taxon>
        <taxon>Thiosulfatimonas</taxon>
    </lineage>
</organism>